<dbReference type="NCBIfam" id="TIGR01451">
    <property type="entry name" value="B_ant_repeat"/>
    <property type="match status" value="1"/>
</dbReference>
<sequence length="377" mass="39094">MPQTPHTFASNSIIEKIAHTVVHTKTVIATAVCLLYLGSPSMAIAQGVNAGTEIQNIATVTYEIAGEDQSPIESTPVGNSNPGVGNGSPTMFRVDRKIDLTVTGNNDANVVPGETQSEVTFTLTNEGNDTQEFTLTPEAAVVSDDFDPANCSYEVTAISGTPLPGVVIPTTGNILLGPDQQASIAVTCDIPVVSGGSLLSSGDTSLISLTAQAVKNSDDSMTTETSGVDTAENIETVFADDQGTDDANRDASHSARRTYLVSVSATPPTLSIEKSIVSFLDTNGGTTKTSGTEVTYKILVTSSGTGSINNVEITDPTPANMTYKPSSIILNSTNQSDANDVADNTDFGISIANTATIKLGNITAGSTQEIQLTYTIN</sequence>
<evidence type="ECO:0000313" key="1">
    <source>
        <dbReference type="EMBL" id="TCJ84451.1"/>
    </source>
</evidence>
<gene>
    <name evidence="1" type="ORF">EV695_2408</name>
</gene>
<dbReference type="EMBL" id="SMFQ01000004">
    <property type="protein sequence ID" value="TCJ84451.1"/>
    <property type="molecule type" value="Genomic_DNA"/>
</dbReference>
<dbReference type="OrthoDB" id="28717at2"/>
<name>A0A4R1F290_9GAMM</name>
<comment type="caution">
    <text evidence="1">The sequence shown here is derived from an EMBL/GenBank/DDBJ whole genome shotgun (WGS) entry which is preliminary data.</text>
</comment>
<dbReference type="RefSeq" id="WP_131906209.1">
    <property type="nucleotide sequence ID" value="NZ_BAAAFU010000006.1"/>
</dbReference>
<protein>
    <submittedName>
        <fullName evidence="1">Putative repeat protein (TIGR01451 family)</fullName>
    </submittedName>
</protein>
<keyword evidence="2" id="KW-1185">Reference proteome</keyword>
<dbReference type="InterPro" id="IPR008966">
    <property type="entry name" value="Adhesion_dom_sf"/>
</dbReference>
<reference evidence="1 2" key="1">
    <citation type="submission" date="2019-03" db="EMBL/GenBank/DDBJ databases">
        <title>Genomic Encyclopedia of Type Strains, Phase IV (KMG-IV): sequencing the most valuable type-strain genomes for metagenomic binning, comparative biology and taxonomic classification.</title>
        <authorList>
            <person name="Goeker M."/>
        </authorList>
    </citation>
    <scope>NUCLEOTIDE SEQUENCE [LARGE SCALE GENOMIC DNA]</scope>
    <source>
        <strain evidence="1 2">DSM 24830</strain>
    </source>
</reference>
<organism evidence="1 2">
    <name type="scientific">Cocleimonas flava</name>
    <dbReference type="NCBI Taxonomy" id="634765"/>
    <lineage>
        <taxon>Bacteria</taxon>
        <taxon>Pseudomonadati</taxon>
        <taxon>Pseudomonadota</taxon>
        <taxon>Gammaproteobacteria</taxon>
        <taxon>Thiotrichales</taxon>
        <taxon>Thiotrichaceae</taxon>
        <taxon>Cocleimonas</taxon>
    </lineage>
</organism>
<dbReference type="AlphaFoldDB" id="A0A4R1F290"/>
<accession>A0A4R1F290</accession>
<proteinExistence type="predicted"/>
<dbReference type="Proteomes" id="UP000294887">
    <property type="component" value="Unassembled WGS sequence"/>
</dbReference>
<evidence type="ECO:0000313" key="2">
    <source>
        <dbReference type="Proteomes" id="UP000294887"/>
    </source>
</evidence>
<dbReference type="SUPFAM" id="SSF49401">
    <property type="entry name" value="Bacterial adhesins"/>
    <property type="match status" value="1"/>
</dbReference>
<dbReference type="InterPro" id="IPR047589">
    <property type="entry name" value="DUF11_rpt"/>
</dbReference>